<comment type="caution">
    <text evidence="4">The sequence shown here is derived from an EMBL/GenBank/DDBJ whole genome shotgun (WGS) entry which is preliminary data.</text>
</comment>
<dbReference type="AlphaFoldDB" id="A0A3M8CUX8"/>
<evidence type="ECO:0000256" key="1">
    <source>
        <dbReference type="ARBA" id="ARBA00022737"/>
    </source>
</evidence>
<dbReference type="PANTHER" id="PTHR44186">
    <property type="match status" value="1"/>
</dbReference>
<dbReference type="OrthoDB" id="2658060at2"/>
<dbReference type="PANTHER" id="PTHR44186:SF1">
    <property type="entry name" value="BARDET-BIEDL SYNDROME 4 PROTEIN"/>
    <property type="match status" value="1"/>
</dbReference>
<dbReference type="SMART" id="SM00028">
    <property type="entry name" value="TPR"/>
    <property type="match status" value="3"/>
</dbReference>
<dbReference type="Proteomes" id="UP000271031">
    <property type="component" value="Unassembled WGS sequence"/>
</dbReference>
<evidence type="ECO:0000256" key="2">
    <source>
        <dbReference type="ARBA" id="ARBA00022803"/>
    </source>
</evidence>
<dbReference type="Pfam" id="PF13174">
    <property type="entry name" value="TPR_6"/>
    <property type="match status" value="1"/>
</dbReference>
<dbReference type="InterPro" id="IPR011990">
    <property type="entry name" value="TPR-like_helical_dom_sf"/>
</dbReference>
<gene>
    <name evidence="4" type="ORF">EDM56_29340</name>
</gene>
<organism evidence="4 5">
    <name type="scientific">Brevibacillus fluminis</name>
    <dbReference type="NCBI Taxonomy" id="511487"/>
    <lineage>
        <taxon>Bacteria</taxon>
        <taxon>Bacillati</taxon>
        <taxon>Bacillota</taxon>
        <taxon>Bacilli</taxon>
        <taxon>Bacillales</taxon>
        <taxon>Paenibacillaceae</taxon>
        <taxon>Brevibacillus</taxon>
    </lineage>
</organism>
<dbReference type="EMBL" id="RHHQ01000028">
    <property type="protein sequence ID" value="RNB79622.1"/>
    <property type="molecule type" value="Genomic_DNA"/>
</dbReference>
<dbReference type="Gene3D" id="1.25.40.10">
    <property type="entry name" value="Tetratricopeptide repeat domain"/>
    <property type="match status" value="1"/>
</dbReference>
<keyword evidence="3" id="KW-0472">Membrane</keyword>
<keyword evidence="3" id="KW-0812">Transmembrane</keyword>
<name>A0A3M8CUX8_9BACL</name>
<dbReference type="InterPro" id="IPR019734">
    <property type="entry name" value="TPR_rpt"/>
</dbReference>
<dbReference type="Pfam" id="PF14559">
    <property type="entry name" value="TPR_19"/>
    <property type="match status" value="1"/>
</dbReference>
<proteinExistence type="predicted"/>
<evidence type="ECO:0000313" key="5">
    <source>
        <dbReference type="Proteomes" id="UP000271031"/>
    </source>
</evidence>
<evidence type="ECO:0000256" key="3">
    <source>
        <dbReference type="SAM" id="Phobius"/>
    </source>
</evidence>
<evidence type="ECO:0000313" key="4">
    <source>
        <dbReference type="EMBL" id="RNB79622.1"/>
    </source>
</evidence>
<accession>A0A3M8CUX8</accession>
<keyword evidence="2" id="KW-0802">TPR repeat</keyword>
<dbReference type="RefSeq" id="WP_122921472.1">
    <property type="nucleotide sequence ID" value="NZ_RHHQ01000028.1"/>
</dbReference>
<keyword evidence="1" id="KW-0677">Repeat</keyword>
<keyword evidence="5" id="KW-1185">Reference proteome</keyword>
<sequence>MAKFALFSLLWYITGSPILAILVLLIVLYLLDLRFVRLLPNLFRPIQMSRRLSRLKQDLRLSPHDTSAKLEVARIYMEKRRYQEALPYLQEIRNVMSDSAEFLCDLGICLIKTGAREAGEALILQALDKNPRVKYGEPYLYLSEAFAATDVNKAMAYLEECKKLHSSSVEVIYKMGLLYVLLQQQAEAKRAFAEAVEVYRGLPRYKKRQERRWAILAKLK</sequence>
<reference evidence="4 5" key="1">
    <citation type="submission" date="2018-10" db="EMBL/GenBank/DDBJ databases">
        <title>Phylogenomics of Brevibacillus.</title>
        <authorList>
            <person name="Dunlap C."/>
        </authorList>
    </citation>
    <scope>NUCLEOTIDE SEQUENCE [LARGE SCALE GENOMIC DNA]</scope>
    <source>
        <strain evidence="4 5">JCM 15716</strain>
    </source>
</reference>
<feature type="transmembrane region" description="Helical" evidence="3">
    <location>
        <begin position="6"/>
        <end position="31"/>
    </location>
</feature>
<keyword evidence="3" id="KW-1133">Transmembrane helix</keyword>
<dbReference type="SUPFAM" id="SSF48452">
    <property type="entry name" value="TPR-like"/>
    <property type="match status" value="1"/>
</dbReference>
<protein>
    <submittedName>
        <fullName evidence="4">Uncharacterized protein</fullName>
    </submittedName>
</protein>